<dbReference type="EMBL" id="VOHM01000011">
    <property type="protein sequence ID" value="TWT25576.1"/>
    <property type="molecule type" value="Genomic_DNA"/>
</dbReference>
<dbReference type="InterPro" id="IPR027417">
    <property type="entry name" value="P-loop_NTPase"/>
</dbReference>
<dbReference type="Pfam" id="PF21117">
    <property type="entry name" value="MRB1590_C"/>
    <property type="match status" value="1"/>
</dbReference>
<comment type="caution">
    <text evidence="4">The sequence shown here is derived from an EMBL/GenBank/DDBJ whole genome shotgun (WGS) entry which is preliminary data.</text>
</comment>
<dbReference type="Pfam" id="PF20446">
    <property type="entry name" value="ABC_N"/>
    <property type="match status" value="1"/>
</dbReference>
<feature type="domain" description="ATPase of the ABC class C-terminal" evidence="1">
    <location>
        <begin position="169"/>
        <end position="437"/>
    </location>
</feature>
<evidence type="ECO:0000259" key="2">
    <source>
        <dbReference type="Pfam" id="PF20446"/>
    </source>
</evidence>
<dbReference type="Pfam" id="PF09818">
    <property type="entry name" value="ABC_ATPase"/>
    <property type="match status" value="1"/>
</dbReference>
<dbReference type="Proteomes" id="UP000320791">
    <property type="component" value="Unassembled WGS sequence"/>
</dbReference>
<dbReference type="RefSeq" id="WP_146324287.1">
    <property type="nucleotide sequence ID" value="NZ_BAABLR010000072.1"/>
</dbReference>
<feature type="domain" description="MRB1590-like C-terminal" evidence="3">
    <location>
        <begin position="460"/>
        <end position="557"/>
    </location>
</feature>
<reference evidence="4 5" key="1">
    <citation type="submission" date="2019-08" db="EMBL/GenBank/DDBJ databases">
        <authorList>
            <person name="Lei W."/>
        </authorList>
    </citation>
    <scope>NUCLEOTIDE SEQUENCE [LARGE SCALE GENOMIC DNA]</scope>
    <source>
        <strain evidence="4 5">CCUG 58627</strain>
    </source>
</reference>
<dbReference type="PANTHER" id="PTHR38149">
    <property type="entry name" value="ATPASE"/>
    <property type="match status" value="1"/>
</dbReference>
<proteinExistence type="predicted"/>
<feature type="domain" description="ATPase of the ABC class N-terminal" evidence="2">
    <location>
        <begin position="13"/>
        <end position="163"/>
    </location>
</feature>
<evidence type="ECO:0000259" key="1">
    <source>
        <dbReference type="Pfam" id="PF09818"/>
    </source>
</evidence>
<evidence type="ECO:0000313" key="4">
    <source>
        <dbReference type="EMBL" id="TWT25576.1"/>
    </source>
</evidence>
<dbReference type="SUPFAM" id="SSF52540">
    <property type="entry name" value="P-loop containing nucleoside triphosphate hydrolases"/>
    <property type="match status" value="1"/>
</dbReference>
<evidence type="ECO:0000259" key="3">
    <source>
        <dbReference type="Pfam" id="PF21117"/>
    </source>
</evidence>
<dbReference type="PANTHER" id="PTHR38149:SF1">
    <property type="entry name" value="ATPASE"/>
    <property type="match status" value="1"/>
</dbReference>
<evidence type="ECO:0000313" key="5">
    <source>
        <dbReference type="Proteomes" id="UP000320791"/>
    </source>
</evidence>
<dbReference type="InterPro" id="IPR049069">
    <property type="entry name" value="MRB1590-like_C"/>
</dbReference>
<protein>
    <submittedName>
        <fullName evidence="4">ATPase</fullName>
    </submittedName>
</protein>
<accession>A0A5C5UHR0</accession>
<gene>
    <name evidence="4" type="ORF">FRX94_06305</name>
</gene>
<dbReference type="InterPro" id="IPR046834">
    <property type="entry name" value="ABC_ATPase_C"/>
</dbReference>
<organism evidence="4 5">
    <name type="scientific">Corynebacterium canis</name>
    <dbReference type="NCBI Taxonomy" id="679663"/>
    <lineage>
        <taxon>Bacteria</taxon>
        <taxon>Bacillati</taxon>
        <taxon>Actinomycetota</taxon>
        <taxon>Actinomycetes</taxon>
        <taxon>Mycobacteriales</taxon>
        <taxon>Corynebacteriaceae</taxon>
        <taxon>Corynebacterium</taxon>
    </lineage>
</organism>
<keyword evidence="5" id="KW-1185">Reference proteome</keyword>
<sequence>MSRPFRNSARNATLAEILRSLDGKNYGVYKSLRGNYRLGNDIVLRIDSVQADPYAPPSLMRVIIDRTAANLPPDLLVDRVGRVATADYLTRRFAHLVRDIQAISIGQPGQAVLERTSVKFTDQAIEARIAVALPASGRRIRGREAAYLLTSALPKIVRQSLFYEQIDGEELAAHVALLRDQEALRKELASRRLIAFIGNGSILPRQSGDSDLPLEQHAIPFESPTSLEESFELPSGRTITGMAIAEGITVIVGGGFHGKSTLLRAIERGVYPHIAGDGREWVITRPSATAIRAEDGRAVTGVDISTFINNLPSGADTRQFYTTNASGSTSQAANLMEAVEAGACALLIDEDTAATNFMIRDELMSQLIPAHEEPITPFVQRVRPLYESLGVSTILVAGGSSAFFGVADRVIALNKYHPTDVTERAHELADTPQGSSETSIAVEERVPAALHAPGKTKPARALGRTEVRYGKEIIQLSALTQIIDAAQTTAIAHALDAIAEMCDHGTLRELVSELDREIEERGLDAISPFHGHPGLFARPRTQEIMAAVNRYRRLKLKRL</sequence>
<dbReference type="InterPro" id="IPR019195">
    <property type="entry name" value="ABC_ATPase_put"/>
</dbReference>
<dbReference type="InterPro" id="IPR046833">
    <property type="entry name" value="ABC_N"/>
</dbReference>
<dbReference type="AlphaFoldDB" id="A0A5C5UHR0"/>
<dbReference type="OrthoDB" id="9809999at2"/>
<name>A0A5C5UHR0_9CORY</name>